<dbReference type="PANTHER" id="PTHR43708:SF3">
    <property type="entry name" value="OXIDOREDUCTASE"/>
    <property type="match status" value="1"/>
</dbReference>
<dbReference type="EMBL" id="VSSQ01000236">
    <property type="protein sequence ID" value="MPL87281.1"/>
    <property type="molecule type" value="Genomic_DNA"/>
</dbReference>
<dbReference type="Gene3D" id="3.30.360.10">
    <property type="entry name" value="Dihydrodipicolinate Reductase, domain 2"/>
    <property type="match status" value="1"/>
</dbReference>
<sequence length="384" mass="42692">MKQKIKMGMIGGGNGSFIGAVHRIAANLDGQIDLVCGCFSGTPSVSVASGRNLFLPEDRIYNSYQEMIEEEAKLPEAERMDFVSIVTPNHVHFEPAMMALKHGFHVVLDKPVTYTLEEAKALREQVKVSGKLFALTHTYTGYPMVKEARTRVLRGDIGKVRRIYVEYPQGWLYSDCAGVNKQAAWRVDPKRSGKAGCMGDIGTHAFNLVEYITGLKAIELCAELNTFVPGRLLDDDGAMLIRYEGDAKGVLTASQIAVGEENALKIRIYGTKGGLEWCQEEPNTMWMKWPDRPREMIRTSNGYMSEMAAHNSRTPGGHPEGYIEAFANIYRNFALTLQAMKEGKEPSSLCLDFPSVQEGVRGMQFIETVVASSNSDKKWVKMVD</sequence>
<protein>
    <submittedName>
        <fullName evidence="3">Uncharacterized protein</fullName>
    </submittedName>
</protein>
<name>A0A644V7V1_9ZZZZ</name>
<dbReference type="SUPFAM" id="SSF51735">
    <property type="entry name" value="NAD(P)-binding Rossmann-fold domains"/>
    <property type="match status" value="1"/>
</dbReference>
<proteinExistence type="predicted"/>
<dbReference type="InterPro" id="IPR036291">
    <property type="entry name" value="NAD(P)-bd_dom_sf"/>
</dbReference>
<dbReference type="SUPFAM" id="SSF55347">
    <property type="entry name" value="Glyceraldehyde-3-phosphate dehydrogenase-like, C-terminal domain"/>
    <property type="match status" value="1"/>
</dbReference>
<dbReference type="Gene3D" id="3.40.50.720">
    <property type="entry name" value="NAD(P)-binding Rossmann-like Domain"/>
    <property type="match status" value="1"/>
</dbReference>
<dbReference type="InterPro" id="IPR051317">
    <property type="entry name" value="Gfo/Idh/MocA_oxidoreduct"/>
</dbReference>
<dbReference type="GO" id="GO:0000166">
    <property type="term" value="F:nucleotide binding"/>
    <property type="evidence" value="ECO:0007669"/>
    <property type="project" value="InterPro"/>
</dbReference>
<evidence type="ECO:0000313" key="3">
    <source>
        <dbReference type="EMBL" id="MPL87281.1"/>
    </source>
</evidence>
<evidence type="ECO:0000259" key="2">
    <source>
        <dbReference type="Pfam" id="PF22725"/>
    </source>
</evidence>
<reference evidence="3" key="1">
    <citation type="submission" date="2019-08" db="EMBL/GenBank/DDBJ databases">
        <authorList>
            <person name="Kucharzyk K."/>
            <person name="Murdoch R.W."/>
            <person name="Higgins S."/>
            <person name="Loffler F."/>
        </authorList>
    </citation>
    <scope>NUCLEOTIDE SEQUENCE</scope>
</reference>
<feature type="domain" description="GFO/IDH/MocA-like oxidoreductase" evidence="2">
    <location>
        <begin position="146"/>
        <end position="276"/>
    </location>
</feature>
<feature type="domain" description="Gfo/Idh/MocA-like oxidoreductase N-terminal" evidence="1">
    <location>
        <begin position="6"/>
        <end position="135"/>
    </location>
</feature>
<dbReference type="Pfam" id="PF22725">
    <property type="entry name" value="GFO_IDH_MocA_C3"/>
    <property type="match status" value="1"/>
</dbReference>
<comment type="caution">
    <text evidence="3">The sequence shown here is derived from an EMBL/GenBank/DDBJ whole genome shotgun (WGS) entry which is preliminary data.</text>
</comment>
<organism evidence="3">
    <name type="scientific">bioreactor metagenome</name>
    <dbReference type="NCBI Taxonomy" id="1076179"/>
    <lineage>
        <taxon>unclassified sequences</taxon>
        <taxon>metagenomes</taxon>
        <taxon>ecological metagenomes</taxon>
    </lineage>
</organism>
<dbReference type="InterPro" id="IPR055170">
    <property type="entry name" value="GFO_IDH_MocA-like_dom"/>
</dbReference>
<gene>
    <name evidence="3" type="ORF">SDC9_33281</name>
</gene>
<dbReference type="InterPro" id="IPR000683">
    <property type="entry name" value="Gfo/Idh/MocA-like_OxRdtase_N"/>
</dbReference>
<dbReference type="PANTHER" id="PTHR43708">
    <property type="entry name" value="CONSERVED EXPRESSED OXIDOREDUCTASE (EUROFUNG)"/>
    <property type="match status" value="1"/>
</dbReference>
<dbReference type="Pfam" id="PF01408">
    <property type="entry name" value="GFO_IDH_MocA"/>
    <property type="match status" value="1"/>
</dbReference>
<accession>A0A644V7V1</accession>
<dbReference type="AlphaFoldDB" id="A0A644V7V1"/>
<evidence type="ECO:0000259" key="1">
    <source>
        <dbReference type="Pfam" id="PF01408"/>
    </source>
</evidence>